<proteinExistence type="predicted"/>
<sequence>MSSPQGAPLSLPSFLTCRSSENPVGNLEFMFMCTYPQATRYSALLSTKVATIMPNKLTRLVATREAQTLLRQPESARQAEGVDGPRIRLNLRFLTRFSTSMSLKASYSSQDDLIDHVWRSPSSPPPSDSISRFSLNLLVVAYDRLEMEAPCLPVTLPLLDDTLGAAFVGNIAAAVLYGVTNLQIYTYFERNNDGLLLRIMILILWALDTLHLILISHTLYFYTVTHFGSIFIAAKVTWSIMTHVSVTGVSDFLVRLIFASRVYRFSGHKKWLLVTIIVPTFVVFGFSIAFTVRGWQIGTYDGLFEISWILYTAFGAGVFVDGTIAISLCILLAQRRTGIRRTDSMVRSLMLYSINTGALTRLNSNVTQHLCARCFDNGKITQQLQRHVVKLIRPYGGFPAQYATMPANFVFIAFYFVLPKLFLNSLLATLNARQKLRSNGTDSSGVISIPLTSIEFSTRPMLPRQSTRQTGTSLLEIEIQKTVDKRTDSMADLHSPESSWKAFNA</sequence>
<keyword evidence="2" id="KW-1185">Reference proteome</keyword>
<evidence type="ECO:0000313" key="1">
    <source>
        <dbReference type="EMBL" id="KAI0090670.1"/>
    </source>
</evidence>
<name>A0ACB8U9N9_9APHY</name>
<reference evidence="1" key="1">
    <citation type="journal article" date="2021" name="Environ. Microbiol.">
        <title>Gene family expansions and transcriptome signatures uncover fungal adaptations to wood decay.</title>
        <authorList>
            <person name="Hage H."/>
            <person name="Miyauchi S."/>
            <person name="Viragh M."/>
            <person name="Drula E."/>
            <person name="Min B."/>
            <person name="Chaduli D."/>
            <person name="Navarro D."/>
            <person name="Favel A."/>
            <person name="Norest M."/>
            <person name="Lesage-Meessen L."/>
            <person name="Balint B."/>
            <person name="Merenyi Z."/>
            <person name="de Eugenio L."/>
            <person name="Morin E."/>
            <person name="Martinez A.T."/>
            <person name="Baldrian P."/>
            <person name="Stursova M."/>
            <person name="Martinez M.J."/>
            <person name="Novotny C."/>
            <person name="Magnuson J.K."/>
            <person name="Spatafora J.W."/>
            <person name="Maurice S."/>
            <person name="Pangilinan J."/>
            <person name="Andreopoulos W."/>
            <person name="LaButti K."/>
            <person name="Hundley H."/>
            <person name="Na H."/>
            <person name="Kuo A."/>
            <person name="Barry K."/>
            <person name="Lipzen A."/>
            <person name="Henrissat B."/>
            <person name="Riley R."/>
            <person name="Ahrendt S."/>
            <person name="Nagy L.G."/>
            <person name="Grigoriev I.V."/>
            <person name="Martin F."/>
            <person name="Rosso M.N."/>
        </authorList>
    </citation>
    <scope>NUCLEOTIDE SEQUENCE</scope>
    <source>
        <strain evidence="1">CBS 384.51</strain>
    </source>
</reference>
<dbReference type="Proteomes" id="UP001055072">
    <property type="component" value="Unassembled WGS sequence"/>
</dbReference>
<organism evidence="1 2">
    <name type="scientific">Irpex rosettiformis</name>
    <dbReference type="NCBI Taxonomy" id="378272"/>
    <lineage>
        <taxon>Eukaryota</taxon>
        <taxon>Fungi</taxon>
        <taxon>Dikarya</taxon>
        <taxon>Basidiomycota</taxon>
        <taxon>Agaricomycotina</taxon>
        <taxon>Agaricomycetes</taxon>
        <taxon>Polyporales</taxon>
        <taxon>Irpicaceae</taxon>
        <taxon>Irpex</taxon>
    </lineage>
</organism>
<dbReference type="EMBL" id="MU274907">
    <property type="protein sequence ID" value="KAI0090670.1"/>
    <property type="molecule type" value="Genomic_DNA"/>
</dbReference>
<gene>
    <name evidence="1" type="ORF">BDY19DRAFT_992098</name>
</gene>
<comment type="caution">
    <text evidence="1">The sequence shown here is derived from an EMBL/GenBank/DDBJ whole genome shotgun (WGS) entry which is preliminary data.</text>
</comment>
<protein>
    <submittedName>
        <fullName evidence="1">Uncharacterized protein</fullName>
    </submittedName>
</protein>
<evidence type="ECO:0000313" key="2">
    <source>
        <dbReference type="Proteomes" id="UP001055072"/>
    </source>
</evidence>
<accession>A0ACB8U9N9</accession>